<dbReference type="AlphaFoldDB" id="A0A0K8RFB8"/>
<protein>
    <submittedName>
        <fullName evidence="1">Uncharacterized protein</fullName>
    </submittedName>
</protein>
<proteinExistence type="evidence at transcript level"/>
<evidence type="ECO:0000313" key="1">
    <source>
        <dbReference type="EMBL" id="JAA69159.1"/>
    </source>
</evidence>
<organism evidence="1">
    <name type="scientific">Ixodes ricinus</name>
    <name type="common">Common tick</name>
    <name type="synonym">Acarus ricinus</name>
    <dbReference type="NCBI Taxonomy" id="34613"/>
    <lineage>
        <taxon>Eukaryota</taxon>
        <taxon>Metazoa</taxon>
        <taxon>Ecdysozoa</taxon>
        <taxon>Arthropoda</taxon>
        <taxon>Chelicerata</taxon>
        <taxon>Arachnida</taxon>
        <taxon>Acari</taxon>
        <taxon>Parasitiformes</taxon>
        <taxon>Ixodida</taxon>
        <taxon>Ixodoidea</taxon>
        <taxon>Ixodidae</taxon>
        <taxon>Ixodinae</taxon>
        <taxon>Ixodes</taxon>
    </lineage>
</organism>
<accession>A0A0K8RFB8</accession>
<dbReference type="EMBL" id="GADI01004649">
    <property type="protein sequence ID" value="JAA69159.1"/>
    <property type="molecule type" value="mRNA"/>
</dbReference>
<reference evidence="1" key="1">
    <citation type="submission" date="2012-12" db="EMBL/GenBank/DDBJ databases">
        <title>Identification and characterization of a phenylalanine ammonia-lyase gene family in Isatis indigotica Fort.</title>
        <authorList>
            <person name="Liu Q."/>
            <person name="Chen J."/>
            <person name="Zhou X."/>
            <person name="Di P."/>
            <person name="Xiao Y."/>
            <person name="Xuan H."/>
            <person name="Zhang L."/>
            <person name="Chen W."/>
        </authorList>
    </citation>
    <scope>NUCLEOTIDE SEQUENCE</scope>
    <source>
        <tissue evidence="1">Salivary gland</tissue>
    </source>
</reference>
<name>A0A0K8RFB8_IXORI</name>
<sequence>MASLLRGSEAADGGCVFRAPPCEYTPHPLAHSVVGGVASSFVVSRGTGKVECILLARNKEKSFGSFSCTASDTRFHQLKVEAVTPEVACCCGGKGST</sequence>